<dbReference type="GO" id="GO:0008511">
    <property type="term" value="F:sodium:potassium:chloride symporter activity"/>
    <property type="evidence" value="ECO:0007669"/>
    <property type="project" value="TreeGrafter"/>
</dbReference>
<feature type="transmembrane region" description="Helical" evidence="6">
    <location>
        <begin position="308"/>
        <end position="335"/>
    </location>
</feature>
<keyword evidence="3 6" id="KW-1133">Transmembrane helix</keyword>
<dbReference type="GO" id="GO:0006884">
    <property type="term" value="P:cell volume homeostasis"/>
    <property type="evidence" value="ECO:0007669"/>
    <property type="project" value="TreeGrafter"/>
</dbReference>
<evidence type="ECO:0000256" key="4">
    <source>
        <dbReference type="ARBA" id="ARBA00023136"/>
    </source>
</evidence>
<dbReference type="PANTHER" id="PTHR11827:SF103">
    <property type="entry name" value="SODIUM CHLORIDE COTRANSPORTER 69, ISOFORM E"/>
    <property type="match status" value="1"/>
</dbReference>
<dbReference type="PANTHER" id="PTHR11827">
    <property type="entry name" value="SOLUTE CARRIER FAMILY 12, CATION COTRANSPORTERS"/>
    <property type="match status" value="1"/>
</dbReference>
<evidence type="ECO:0000256" key="2">
    <source>
        <dbReference type="ARBA" id="ARBA00022692"/>
    </source>
</evidence>
<dbReference type="GO" id="GO:1990573">
    <property type="term" value="P:potassium ion import across plasma membrane"/>
    <property type="evidence" value="ECO:0007669"/>
    <property type="project" value="TreeGrafter"/>
</dbReference>
<feature type="transmembrane region" description="Helical" evidence="6">
    <location>
        <begin position="356"/>
        <end position="377"/>
    </location>
</feature>
<name>A0A1I8EVZ0_WUCBA</name>
<sequence length="1298" mass="142740">MSTNDTDGPTIANADDGQESGVRRNVSANRFQVSKLKLDSNDLPASSTATTTTTTATTTTTTTATTTATTTTAETINARHTDDHKGKIQKAASEPPFSYPTLTVAKRKNSAVNRFEVSSNMGNASEVLPEMAEEDSRPAVSTNGIANIAGDAQVSPSSTNGAERTVRFSVENDAEGRQHSGEVDEHTVTFNLKSWRNMQTIEHPPIIDFYRNSVDEGAGITSRPSMKQLIHGENAQDTVIGIDEFKKDADDIINGERETTAKLNKFEPPVPVARTKFGWIQGVFVRCILNIFGVMLYLRISWVAGQAGIALGCAVVLLASLVTFITALSTCAICTNGDIKGGGAYFLISRSLGPEFGGSIGLIFSVANAVGAAMYVVGFAETVRDLLKENNYAVIDGGMNDVRVIGLVSCCILMAVVFIGTSFESKMQVGLLAILTLSIIDYFVGTFVPVSENQLYRGITGYSFTTMTDNMLPNFQGAATGIMAGANISGDLADPQHAIPKGTLLAIAVTTIIYLLVVFATGSTCVRYADGYQQPYIINNSYFIPDCAHNNTCPYGLMNYFQVMENESFYGPLITAGIFAATLSSALASLAVCKDHLFPKVGFFARGYGKDEEPRRAYVLTFVIALIMILIGELNAIAPIISNFFLASYALVNYSCFDASFADSPGFRPAFKYYNMWVSLTGALLCISVMFIVSWSTALLTFFFFAMLFLYILYRKPDVNWGSSTQAHTYKNALQAMQKLAVTEEHVKNYRPQVLLLAGNPAARPSLVDFAYNITKGSSLMICGFVVPYEPCDRVFALLRKLDVQMNEWLRKRHVKSFYVSVASPSLRTGAQTLLQVAGLGKLKPNILITGFKRNWADRGIEGLNEINDYFGVIQDAFESRMGVAVLRNSRGGLDYSELMKRHNVGDTARLNLPEITRPSNSTKTDGGTVPLDMQENKSTENNSTTDKNNDVGHFRVKDNSEQSISIDQDQGGNAAMRLHRQKAIDVGGGEKSAKAVNTANLDKLATANTNDALNVEHFESINESLLFGNILHLAATGSYLANCPLECFDEERNDVKVDAPVVENVNDDMEEVLGISESSRRHSLYDSFRRSHRPTAAQRELVASICRFHRKIKSAVIDVWWLYDDGGLTLLVPHLLTLPKSYLENARLRVFTISTSPTLMEQEQRSMAALLTKFRIDFSDVFVIPDIGRKPNVQTIETFSQLIKPFICEDDNVQPGMITRSELEAQKHRTNRHLRCSELLHELSSDSDLINITSTTIRFCQQLFIYGVAGHDDTRFATHVDDTWQSNICPHVLFIVY</sequence>
<dbReference type="Pfam" id="PF03522">
    <property type="entry name" value="SLC12"/>
    <property type="match status" value="1"/>
</dbReference>
<evidence type="ECO:0000256" key="3">
    <source>
        <dbReference type="ARBA" id="ARBA00022989"/>
    </source>
</evidence>
<accession>A0A1I8EVZ0</accession>
<feature type="transmembrane region" description="Helical" evidence="6">
    <location>
        <begin position="502"/>
        <end position="522"/>
    </location>
</feature>
<evidence type="ECO:0000259" key="7">
    <source>
        <dbReference type="Pfam" id="PF00324"/>
    </source>
</evidence>
<reference evidence="9" key="1">
    <citation type="submission" date="2016-11" db="UniProtKB">
        <authorList>
            <consortium name="WormBaseParasite"/>
        </authorList>
    </citation>
    <scope>IDENTIFICATION</scope>
    <source>
        <strain evidence="9">pt0022</strain>
    </source>
</reference>
<evidence type="ECO:0000256" key="5">
    <source>
        <dbReference type="SAM" id="MobiDB-lite"/>
    </source>
</evidence>
<feature type="transmembrane region" description="Helical" evidence="6">
    <location>
        <begin position="674"/>
        <end position="692"/>
    </location>
</feature>
<dbReference type="InterPro" id="IPR004841">
    <property type="entry name" value="AA-permease/SLC12A_dom"/>
</dbReference>
<dbReference type="GO" id="GO:0055064">
    <property type="term" value="P:chloride ion homeostasis"/>
    <property type="evidence" value="ECO:0007669"/>
    <property type="project" value="TreeGrafter"/>
</dbReference>
<feature type="transmembrane region" description="Helical" evidence="6">
    <location>
        <begin position="283"/>
        <end position="302"/>
    </location>
</feature>
<dbReference type="Gene3D" id="1.20.1740.10">
    <property type="entry name" value="Amino acid/polyamine transporter I"/>
    <property type="match status" value="1"/>
</dbReference>
<keyword evidence="2 6" id="KW-0812">Transmembrane</keyword>
<dbReference type="WBParaSite" id="maker-PairedContig_5547-snap-gene-0.14-mRNA-1">
    <property type="protein sequence ID" value="maker-PairedContig_5547-snap-gene-0.14-mRNA-1"/>
    <property type="gene ID" value="maker-PairedContig_5547-snap-gene-0.14"/>
</dbReference>
<dbReference type="GO" id="GO:0055075">
    <property type="term" value="P:potassium ion homeostasis"/>
    <property type="evidence" value="ECO:0007669"/>
    <property type="project" value="TreeGrafter"/>
</dbReference>
<dbReference type="Pfam" id="PF00324">
    <property type="entry name" value="AA_permease"/>
    <property type="match status" value="1"/>
</dbReference>
<feature type="region of interest" description="Disordered" evidence="5">
    <location>
        <begin position="915"/>
        <end position="952"/>
    </location>
</feature>
<feature type="domain" description="SLC12A transporter C-terminal" evidence="8">
    <location>
        <begin position="764"/>
        <end position="1254"/>
    </location>
</feature>
<evidence type="ECO:0008006" key="10">
    <source>
        <dbReference type="Google" id="ProtNLM"/>
    </source>
</evidence>
<comment type="subcellular location">
    <subcellularLocation>
        <location evidence="1">Membrane</location>
        <topology evidence="1">Multi-pass membrane protein</topology>
    </subcellularLocation>
</comment>
<dbReference type="InterPro" id="IPR018491">
    <property type="entry name" value="SLC12_C"/>
</dbReference>
<feature type="transmembrane region" description="Helical" evidence="6">
    <location>
        <begin position="617"/>
        <end position="638"/>
    </location>
</feature>
<feature type="transmembrane region" description="Helical" evidence="6">
    <location>
        <begin position="471"/>
        <end position="490"/>
    </location>
</feature>
<feature type="domain" description="Amino acid permease/ SLC12A" evidence="7">
    <location>
        <begin position="282"/>
        <end position="755"/>
    </location>
</feature>
<dbReference type="FunFam" id="1.20.1740.10:FF:000022">
    <property type="entry name" value="Bumetanide-sensitive na-k-cl cotransport protein"/>
    <property type="match status" value="1"/>
</dbReference>
<feature type="region of interest" description="Disordered" evidence="5">
    <location>
        <begin position="41"/>
        <end position="61"/>
    </location>
</feature>
<dbReference type="STRING" id="6293.A0A1I8EVZ0"/>
<dbReference type="GO" id="GO:0016020">
    <property type="term" value="C:membrane"/>
    <property type="evidence" value="ECO:0007669"/>
    <property type="project" value="UniProtKB-SubCell"/>
</dbReference>
<feature type="compositionally biased region" description="Low complexity" evidence="5">
    <location>
        <begin position="48"/>
        <end position="61"/>
    </location>
</feature>
<proteinExistence type="predicted"/>
<evidence type="ECO:0000313" key="9">
    <source>
        <dbReference type="WBParaSite" id="maker-PairedContig_5547-snap-gene-0.14-mRNA-1"/>
    </source>
</evidence>
<feature type="region of interest" description="Disordered" evidence="5">
    <location>
        <begin position="1"/>
        <end position="26"/>
    </location>
</feature>
<feature type="transmembrane region" description="Helical" evidence="6">
    <location>
        <begin position="430"/>
        <end position="451"/>
    </location>
</feature>
<organism evidence="9">
    <name type="scientific">Wuchereria bancrofti</name>
    <dbReference type="NCBI Taxonomy" id="6293"/>
    <lineage>
        <taxon>Eukaryota</taxon>
        <taxon>Metazoa</taxon>
        <taxon>Ecdysozoa</taxon>
        <taxon>Nematoda</taxon>
        <taxon>Chromadorea</taxon>
        <taxon>Rhabditida</taxon>
        <taxon>Spirurina</taxon>
        <taxon>Spiruromorpha</taxon>
        <taxon>Filarioidea</taxon>
        <taxon>Onchocercidae</taxon>
        <taxon>Wuchereria</taxon>
    </lineage>
</organism>
<evidence type="ECO:0000256" key="6">
    <source>
        <dbReference type="SAM" id="Phobius"/>
    </source>
</evidence>
<dbReference type="InterPro" id="IPR004842">
    <property type="entry name" value="SLC12A_fam"/>
</dbReference>
<keyword evidence="4 6" id="KW-0472">Membrane</keyword>
<evidence type="ECO:0000256" key="1">
    <source>
        <dbReference type="ARBA" id="ARBA00004141"/>
    </source>
</evidence>
<evidence type="ECO:0000259" key="8">
    <source>
        <dbReference type="Pfam" id="PF03522"/>
    </source>
</evidence>
<protein>
    <recommendedName>
        <fullName evidence="10">Solute carrier family 12 member 2</fullName>
    </recommendedName>
</protein>
<feature type="transmembrane region" description="Helical" evidence="6">
    <location>
        <begin position="404"/>
        <end position="423"/>
    </location>
</feature>
<dbReference type="GO" id="GO:0055078">
    <property type="term" value="P:sodium ion homeostasis"/>
    <property type="evidence" value="ECO:0007669"/>
    <property type="project" value="TreeGrafter"/>
</dbReference>
<feature type="transmembrane region" description="Helical" evidence="6">
    <location>
        <begin position="569"/>
        <end position="593"/>
    </location>
</feature>